<proteinExistence type="predicted"/>
<reference evidence="1" key="1">
    <citation type="submission" date="2019-12" db="EMBL/GenBank/DDBJ databases">
        <title>An insight into the sialome of adult female Ixodes ricinus ticks feeding for 6 days.</title>
        <authorList>
            <person name="Perner J."/>
            <person name="Ribeiro J.M.C."/>
        </authorList>
    </citation>
    <scope>NUCLEOTIDE SEQUENCE</scope>
    <source>
        <strain evidence="1">Semi-engorged</strain>
        <tissue evidence="1">Salivary glands</tissue>
    </source>
</reference>
<evidence type="ECO:0000313" key="1">
    <source>
        <dbReference type="EMBL" id="MXU84476.1"/>
    </source>
</evidence>
<name>A0A6B0U8L5_IXORI</name>
<sequence>MAYLLIVYIIFRFHHTAAILIDRAVVGSFALWVYICSIQPTNHPHHVHVITRSPYGETRLIVSKKQLIILIYISCISLLSD</sequence>
<organism evidence="1">
    <name type="scientific">Ixodes ricinus</name>
    <name type="common">Common tick</name>
    <name type="synonym">Acarus ricinus</name>
    <dbReference type="NCBI Taxonomy" id="34613"/>
    <lineage>
        <taxon>Eukaryota</taxon>
        <taxon>Metazoa</taxon>
        <taxon>Ecdysozoa</taxon>
        <taxon>Arthropoda</taxon>
        <taxon>Chelicerata</taxon>
        <taxon>Arachnida</taxon>
        <taxon>Acari</taxon>
        <taxon>Parasitiformes</taxon>
        <taxon>Ixodida</taxon>
        <taxon>Ixodoidea</taxon>
        <taxon>Ixodidae</taxon>
        <taxon>Ixodinae</taxon>
        <taxon>Ixodes</taxon>
    </lineage>
</organism>
<protein>
    <submittedName>
        <fullName evidence="1">Putative secreted protein</fullName>
    </submittedName>
</protein>
<accession>A0A6B0U8L5</accession>
<dbReference type="AlphaFoldDB" id="A0A6B0U8L5"/>
<dbReference type="EMBL" id="GIFC01002393">
    <property type="protein sequence ID" value="MXU84476.1"/>
    <property type="molecule type" value="Transcribed_RNA"/>
</dbReference>